<keyword evidence="2" id="KW-1185">Reference proteome</keyword>
<gene>
    <name evidence="1" type="ORF">HDF13_004391</name>
</gene>
<sequence length="164" mass="18519">MKISDSKPIWNYYERTYEEDQVMYASTFLRLAFICVIMSSAVLLTGSSVGAADDTLRHFYVYDECHVPIVVTVSYIPLNQEKAITEDVAVSPGHQTLILTTYKAAVSTHSNSKDGILRWTAQNFDLSNAEYTHVIACRCKQTESGCQDPELWPHAESRQFPDSK</sequence>
<accession>A0ACC5P598</accession>
<evidence type="ECO:0000313" key="1">
    <source>
        <dbReference type="EMBL" id="MBB5342002.1"/>
    </source>
</evidence>
<name>A0ACC5P598_9BACT</name>
<dbReference type="EMBL" id="JACHEA010000003">
    <property type="protein sequence ID" value="MBB5342002.1"/>
    <property type="molecule type" value="Genomic_DNA"/>
</dbReference>
<proteinExistence type="predicted"/>
<dbReference type="Proteomes" id="UP000569005">
    <property type="component" value="Unassembled WGS sequence"/>
</dbReference>
<protein>
    <submittedName>
        <fullName evidence="1">Uncharacterized protein</fullName>
    </submittedName>
</protein>
<evidence type="ECO:0000313" key="2">
    <source>
        <dbReference type="Proteomes" id="UP000569005"/>
    </source>
</evidence>
<comment type="caution">
    <text evidence="1">The sequence shown here is derived from an EMBL/GenBank/DDBJ whole genome shotgun (WGS) entry which is preliminary data.</text>
</comment>
<reference evidence="1" key="1">
    <citation type="submission" date="2020-08" db="EMBL/GenBank/DDBJ databases">
        <title>Genomic Encyclopedia of Type Strains, Phase IV (KMG-V): Genome sequencing to study the core and pangenomes of soil and plant-associated prokaryotes.</title>
        <authorList>
            <person name="Whitman W."/>
        </authorList>
    </citation>
    <scope>NUCLEOTIDE SEQUENCE</scope>
    <source>
        <strain evidence="1">M8UP15</strain>
    </source>
</reference>
<organism evidence="1 2">
    <name type="scientific">Tunturiibacter gelidiferens</name>
    <dbReference type="NCBI Taxonomy" id="3069689"/>
    <lineage>
        <taxon>Bacteria</taxon>
        <taxon>Pseudomonadati</taxon>
        <taxon>Acidobacteriota</taxon>
        <taxon>Terriglobia</taxon>
        <taxon>Terriglobales</taxon>
        <taxon>Acidobacteriaceae</taxon>
        <taxon>Tunturiibacter</taxon>
    </lineage>
</organism>